<proteinExistence type="predicted"/>
<dbReference type="Gene3D" id="1.10.150.690">
    <property type="entry name" value="DUF2063"/>
    <property type="match status" value="1"/>
</dbReference>
<accession>A0A0W0VF33</accession>
<comment type="caution">
    <text evidence="2">The sequence shown here is derived from an EMBL/GenBank/DDBJ whole genome shotgun (WGS) entry which is preliminary data.</text>
</comment>
<dbReference type="InterPro" id="IPR018640">
    <property type="entry name" value="DUF2063"/>
</dbReference>
<gene>
    <name evidence="2" type="ORF">Llan_2360</name>
</gene>
<dbReference type="OrthoDB" id="4146344at2"/>
<evidence type="ECO:0000313" key="2">
    <source>
        <dbReference type="EMBL" id="KTD18757.1"/>
    </source>
</evidence>
<dbReference type="PATRIC" id="fig|45067.4.peg.2479"/>
<keyword evidence="3" id="KW-1185">Reference proteome</keyword>
<dbReference type="Pfam" id="PF09836">
    <property type="entry name" value="DUF2063"/>
    <property type="match status" value="1"/>
</dbReference>
<dbReference type="InterPro" id="IPR044922">
    <property type="entry name" value="DUF2063_N_sf"/>
</dbReference>
<dbReference type="Proteomes" id="UP000054869">
    <property type="component" value="Unassembled WGS sequence"/>
</dbReference>
<name>A0A0W0VF33_9GAMM</name>
<evidence type="ECO:0000313" key="3">
    <source>
        <dbReference type="Proteomes" id="UP000054869"/>
    </source>
</evidence>
<dbReference type="STRING" id="45067.Llan_2360"/>
<evidence type="ECO:0000259" key="1">
    <source>
        <dbReference type="Pfam" id="PF09836"/>
    </source>
</evidence>
<dbReference type="AlphaFoldDB" id="A0A0W0VF33"/>
<feature type="domain" description="Putative DNA-binding" evidence="1">
    <location>
        <begin position="8"/>
        <end position="99"/>
    </location>
</feature>
<dbReference type="RefSeq" id="WP_051546074.1">
    <property type="nucleotide sequence ID" value="NZ_CAAAJD010000004.1"/>
</dbReference>
<dbReference type="eggNOG" id="COG3219">
    <property type="taxonomic scope" value="Bacteria"/>
</dbReference>
<protein>
    <recommendedName>
        <fullName evidence="1">Putative DNA-binding domain-containing protein</fullName>
    </recommendedName>
</protein>
<dbReference type="EMBL" id="LNYI01000057">
    <property type="protein sequence ID" value="KTD18757.1"/>
    <property type="molecule type" value="Genomic_DNA"/>
</dbReference>
<sequence>MSIPLSKLQSDFRDIIFHDEETEIYSFVNENGLTAKRRLQIYQNNIFETLTDTLKSIYPTILKLVGDNFFIATAHEYIHNYPSESGDLAQFGRMFDHFLAEFSPAQRLIYLPEVAQFDWACHEVFHAAFHEPFILAKLEAIPEECYGQIKFQLHPASRVLFFQFPILRIWQICQDEESNDEVRLEEGGNDILVIRRQLGIEFEKLSKGEAVFLHALLQGAIFADACALALRADPEYNVNTYLQNCLSNGTIVDVSV</sequence>
<reference evidence="2 3" key="1">
    <citation type="submission" date="2015-11" db="EMBL/GenBank/DDBJ databases">
        <title>Genomic analysis of 38 Legionella species identifies large and diverse effector repertoires.</title>
        <authorList>
            <person name="Burstein D."/>
            <person name="Amaro F."/>
            <person name="Zusman T."/>
            <person name="Lifshitz Z."/>
            <person name="Cohen O."/>
            <person name="Gilbert J.A."/>
            <person name="Pupko T."/>
            <person name="Shuman H.A."/>
            <person name="Segal G."/>
        </authorList>
    </citation>
    <scope>NUCLEOTIDE SEQUENCE [LARGE SCALE GENOMIC DNA]</scope>
    <source>
        <strain evidence="2 3">ATCC 49751</strain>
    </source>
</reference>
<organism evidence="2 3">
    <name type="scientific">Legionella lansingensis</name>
    <dbReference type="NCBI Taxonomy" id="45067"/>
    <lineage>
        <taxon>Bacteria</taxon>
        <taxon>Pseudomonadati</taxon>
        <taxon>Pseudomonadota</taxon>
        <taxon>Gammaproteobacteria</taxon>
        <taxon>Legionellales</taxon>
        <taxon>Legionellaceae</taxon>
        <taxon>Legionella</taxon>
    </lineage>
</organism>